<dbReference type="EMBL" id="PVNK01000110">
    <property type="protein sequence ID" value="PRQ02881.1"/>
    <property type="molecule type" value="Genomic_DNA"/>
</dbReference>
<sequence>MGLCRGRWGPRMAAGGPSAGRRLSIWGAEGSWCRGSRSVGWASEVLFVRRYPALGPPAAFHALCSLRGGTPLRSAGGLLGTESLMGLCRGRWGPRMAAGGPSAGRRLSIWGAEGSWCRGSRSVGWASEVLFVRRYPALGPPAAFHALCSLRGGTPLRSAGGLLGTESLMGLCRGCWGSAHGRRRSECGASPLHLGCRRLLVPRLQVGRVGVGGAFRTAIPRTRTSCGLSCALLFAGGTPLWSAGGDRARSARRPIQLMPPVSAFASSLGGLAVRQGSNGLRAGAERLFGASNLYPREKPAVWSQRSSSGSRARAGEMTQDRNSRRS</sequence>
<dbReference type="Proteomes" id="UP000237968">
    <property type="component" value="Unassembled WGS sequence"/>
</dbReference>
<reference evidence="2 3" key="1">
    <citation type="submission" date="2018-03" db="EMBL/GenBank/DDBJ databases">
        <title>Draft Genome Sequences of the Obligatory Marine Myxobacteria Enhygromyxa salina SWB005.</title>
        <authorList>
            <person name="Poehlein A."/>
            <person name="Moghaddam J.A."/>
            <person name="Harms H."/>
            <person name="Alanjari M."/>
            <person name="Koenig G.M."/>
            <person name="Daniel R."/>
            <person name="Schaeberle T.F."/>
        </authorList>
    </citation>
    <scope>NUCLEOTIDE SEQUENCE [LARGE SCALE GENOMIC DNA]</scope>
    <source>
        <strain evidence="2 3">SWB005</strain>
    </source>
</reference>
<protein>
    <submittedName>
        <fullName evidence="2">Uncharacterized protein</fullName>
    </submittedName>
</protein>
<gene>
    <name evidence="2" type="ORF">ENSA5_20580</name>
</gene>
<comment type="caution">
    <text evidence="2">The sequence shown here is derived from an EMBL/GenBank/DDBJ whole genome shotgun (WGS) entry which is preliminary data.</text>
</comment>
<evidence type="ECO:0000313" key="2">
    <source>
        <dbReference type="EMBL" id="PRQ02881.1"/>
    </source>
</evidence>
<accession>A0A2S9YCZ7</accession>
<dbReference type="AlphaFoldDB" id="A0A2S9YCZ7"/>
<evidence type="ECO:0000256" key="1">
    <source>
        <dbReference type="SAM" id="MobiDB-lite"/>
    </source>
</evidence>
<feature type="region of interest" description="Disordered" evidence="1">
    <location>
        <begin position="299"/>
        <end position="326"/>
    </location>
</feature>
<evidence type="ECO:0000313" key="3">
    <source>
        <dbReference type="Proteomes" id="UP000237968"/>
    </source>
</evidence>
<organism evidence="2 3">
    <name type="scientific">Enhygromyxa salina</name>
    <dbReference type="NCBI Taxonomy" id="215803"/>
    <lineage>
        <taxon>Bacteria</taxon>
        <taxon>Pseudomonadati</taxon>
        <taxon>Myxococcota</taxon>
        <taxon>Polyangia</taxon>
        <taxon>Nannocystales</taxon>
        <taxon>Nannocystaceae</taxon>
        <taxon>Enhygromyxa</taxon>
    </lineage>
</organism>
<proteinExistence type="predicted"/>
<name>A0A2S9YCZ7_9BACT</name>
<keyword evidence="3" id="KW-1185">Reference proteome</keyword>